<dbReference type="RefSeq" id="WP_350939135.1">
    <property type="nucleotide sequence ID" value="NZ_JAYWLC010000031.1"/>
</dbReference>
<evidence type="ECO:0000313" key="2">
    <source>
        <dbReference type="Proteomes" id="UP001438953"/>
    </source>
</evidence>
<sequence length="192" mass="22243">MKMDGLEILYRSMKDLNLDIQRFPIKTGSASFECLFSLRSTPFTFSLTSRGTCPKFFIFEVKAGFILNPYFGEKYKDILEVLSSDQRSGSEFDPKQFFHEINKLIPKTAHRKNVPSTSEIIRLMPVFEHNDRPYFSNWRLNPKGEYVTPENLKKTLELLGKEAVAYSKKDNVSSVWVANDKAANWLEKKILN</sequence>
<protein>
    <submittedName>
        <fullName evidence="1">DUF6037 family protein</fullName>
    </submittedName>
</protein>
<reference evidence="1 2" key="1">
    <citation type="submission" date="2024-01" db="EMBL/GenBank/DDBJ databases">
        <authorList>
            <person name="Deng Y."/>
            <person name="Su J."/>
        </authorList>
    </citation>
    <scope>NUCLEOTIDE SEQUENCE [LARGE SCALE GENOMIC DNA]</scope>
    <source>
        <strain evidence="1 2">CPCC 100088</strain>
    </source>
</reference>
<proteinExistence type="predicted"/>
<evidence type="ECO:0000313" key="1">
    <source>
        <dbReference type="EMBL" id="MER5173825.1"/>
    </source>
</evidence>
<dbReference type="EMBL" id="JAYWLC010000031">
    <property type="protein sequence ID" value="MER5173825.1"/>
    <property type="molecule type" value="Genomic_DNA"/>
</dbReference>
<comment type="caution">
    <text evidence="1">The sequence shown here is derived from an EMBL/GenBank/DDBJ whole genome shotgun (WGS) entry which is preliminary data.</text>
</comment>
<gene>
    <name evidence="1" type="ORF">VSX56_18880</name>
</gene>
<reference evidence="1 2" key="2">
    <citation type="submission" date="2024-06" db="EMBL/GenBank/DDBJ databases">
        <title>Thioclava kandeliae sp. nov. from a rhizosphere soil sample of Kandelia candel in a mangrove.</title>
        <authorList>
            <person name="Mu T."/>
        </authorList>
    </citation>
    <scope>NUCLEOTIDE SEQUENCE [LARGE SCALE GENOMIC DNA]</scope>
    <source>
        <strain evidence="1 2">CPCC 100088</strain>
    </source>
</reference>
<dbReference type="Proteomes" id="UP001438953">
    <property type="component" value="Unassembled WGS sequence"/>
</dbReference>
<dbReference type="InterPro" id="IPR046100">
    <property type="entry name" value="DUF6037"/>
</dbReference>
<dbReference type="Pfam" id="PF19503">
    <property type="entry name" value="DUF6037"/>
    <property type="match status" value="1"/>
</dbReference>
<name>A0ABV1SM57_9RHOB</name>
<keyword evidence="2" id="KW-1185">Reference proteome</keyword>
<accession>A0ABV1SM57</accession>
<organism evidence="1 2">
    <name type="scientific">Thioclava kandeliae</name>
    <dbReference type="NCBI Taxonomy" id="3070818"/>
    <lineage>
        <taxon>Bacteria</taxon>
        <taxon>Pseudomonadati</taxon>
        <taxon>Pseudomonadota</taxon>
        <taxon>Alphaproteobacteria</taxon>
        <taxon>Rhodobacterales</taxon>
        <taxon>Paracoccaceae</taxon>
        <taxon>Thioclava</taxon>
    </lineage>
</organism>